<protein>
    <submittedName>
        <fullName evidence="1">Uncharacterized protein</fullName>
    </submittedName>
</protein>
<dbReference type="RefSeq" id="WP_212780269.1">
    <property type="nucleotide sequence ID" value="NZ_BMAY01000002.1"/>
</dbReference>
<dbReference type="EMBL" id="BMAY01000002">
    <property type="protein sequence ID" value="GFZ26573.1"/>
    <property type="molecule type" value="Genomic_DNA"/>
</dbReference>
<gene>
    <name evidence="1" type="ORF">LCB40_04530</name>
</gene>
<dbReference type="Proteomes" id="UP000677218">
    <property type="component" value="Unassembled WGS sequence"/>
</dbReference>
<evidence type="ECO:0000313" key="2">
    <source>
        <dbReference type="Proteomes" id="UP000677218"/>
    </source>
</evidence>
<accession>A0A916QHX0</accession>
<reference evidence="1" key="1">
    <citation type="submission" date="2020-08" db="EMBL/GenBank/DDBJ databases">
        <title>Taxonomic study for Lactobacillus species isolated from hardwood bark.</title>
        <authorList>
            <person name="Tohno M."/>
            <person name="Tanizawa Y."/>
        </authorList>
    </citation>
    <scope>NUCLEOTIDE SEQUENCE</scope>
    <source>
        <strain evidence="1">B40</strain>
    </source>
</reference>
<organism evidence="1 2">
    <name type="scientific">Lactobacillus corticis</name>
    <dbReference type="NCBI Taxonomy" id="2201249"/>
    <lineage>
        <taxon>Bacteria</taxon>
        <taxon>Bacillati</taxon>
        <taxon>Bacillota</taxon>
        <taxon>Bacilli</taxon>
        <taxon>Lactobacillales</taxon>
        <taxon>Lactobacillaceae</taxon>
        <taxon>Lactobacillus</taxon>
    </lineage>
</organism>
<name>A0A916QHX0_9LACO</name>
<evidence type="ECO:0000313" key="1">
    <source>
        <dbReference type="EMBL" id="GFZ26573.1"/>
    </source>
</evidence>
<sequence>MVSVQKLLFIIPCLYEQQTIVPTLLHFLKIIDETKINADIFVVTTNKEKVKNEKSKTTYEVVQEFISEGEKYKAVHLLNYPGEDGMMADQLNFVKEEIFKNYSLTATKTYFCVYNADSRPGKQAILELQRITSKAEYPLVIQEYSALFSNLQSLSPIMKGFAVYQTNFEITNGLTNSVLYSKFLRNHVVGHGLCLRFDYLQKIGGFTTDYWCEDIYLSFYLRDKDVSIYPMLALEYGETPKKLLILMKQNANWFKTLSEAKKIYHSFHHGNLYNARLYYLNQIRGAIAWLTLPIIYRKLQ</sequence>
<dbReference type="AlphaFoldDB" id="A0A916QHX0"/>
<dbReference type="SUPFAM" id="SSF53448">
    <property type="entry name" value="Nucleotide-diphospho-sugar transferases"/>
    <property type="match status" value="1"/>
</dbReference>
<proteinExistence type="predicted"/>
<comment type="caution">
    <text evidence="1">The sequence shown here is derived from an EMBL/GenBank/DDBJ whole genome shotgun (WGS) entry which is preliminary data.</text>
</comment>
<dbReference type="InterPro" id="IPR029044">
    <property type="entry name" value="Nucleotide-diphossugar_trans"/>
</dbReference>
<dbReference type="Gene3D" id="3.90.550.10">
    <property type="entry name" value="Spore Coat Polysaccharide Biosynthesis Protein SpsA, Chain A"/>
    <property type="match status" value="1"/>
</dbReference>
<keyword evidence="2" id="KW-1185">Reference proteome</keyword>